<dbReference type="GO" id="GO:0006351">
    <property type="term" value="P:DNA-templated transcription"/>
    <property type="evidence" value="ECO:0007669"/>
    <property type="project" value="TreeGrafter"/>
</dbReference>
<gene>
    <name evidence="3" type="ORF">RUN39_v1_20044</name>
</gene>
<dbReference type="PANTHER" id="PTHR30537:SF5">
    <property type="entry name" value="HTH-TYPE TRANSCRIPTIONAL ACTIVATOR TTDR-RELATED"/>
    <property type="match status" value="1"/>
</dbReference>
<dbReference type="GO" id="GO:0043565">
    <property type="term" value="F:sequence-specific DNA binding"/>
    <property type="evidence" value="ECO:0007669"/>
    <property type="project" value="TreeGrafter"/>
</dbReference>
<dbReference type="InterPro" id="IPR036390">
    <property type="entry name" value="WH_DNA-bd_sf"/>
</dbReference>
<protein>
    <recommendedName>
        <fullName evidence="2">HTH lysR-type domain-containing protein</fullName>
    </recommendedName>
</protein>
<proteinExistence type="inferred from homology"/>
<evidence type="ECO:0000313" key="3">
    <source>
        <dbReference type="EMBL" id="CUV10902.1"/>
    </source>
</evidence>
<dbReference type="AlphaFoldDB" id="A0A0S4TLS7"/>
<dbReference type="EMBL" id="LN899819">
    <property type="protein sequence ID" value="CUV10902.1"/>
    <property type="molecule type" value="Genomic_DNA"/>
</dbReference>
<dbReference type="GO" id="GO:0003700">
    <property type="term" value="F:DNA-binding transcription factor activity"/>
    <property type="evidence" value="ECO:0007669"/>
    <property type="project" value="InterPro"/>
</dbReference>
<dbReference type="InterPro" id="IPR036388">
    <property type="entry name" value="WH-like_DNA-bd_sf"/>
</dbReference>
<comment type="similarity">
    <text evidence="1">Belongs to the LysR transcriptional regulatory family.</text>
</comment>
<dbReference type="SUPFAM" id="SSF46785">
    <property type="entry name" value="Winged helix' DNA-binding domain"/>
    <property type="match status" value="1"/>
</dbReference>
<dbReference type="PANTHER" id="PTHR30537">
    <property type="entry name" value="HTH-TYPE TRANSCRIPTIONAL REGULATOR"/>
    <property type="match status" value="1"/>
</dbReference>
<evidence type="ECO:0000259" key="2">
    <source>
        <dbReference type="PROSITE" id="PS50931"/>
    </source>
</evidence>
<dbReference type="InterPro" id="IPR000847">
    <property type="entry name" value="LysR_HTH_N"/>
</dbReference>
<dbReference type="PROSITE" id="PS50931">
    <property type="entry name" value="HTH_LYSR"/>
    <property type="match status" value="1"/>
</dbReference>
<organism evidence="3">
    <name type="scientific">Ralstonia solanacearum</name>
    <name type="common">Pseudomonas solanacearum</name>
    <dbReference type="NCBI Taxonomy" id="305"/>
    <lineage>
        <taxon>Bacteria</taxon>
        <taxon>Pseudomonadati</taxon>
        <taxon>Pseudomonadota</taxon>
        <taxon>Betaproteobacteria</taxon>
        <taxon>Burkholderiales</taxon>
        <taxon>Burkholderiaceae</taxon>
        <taxon>Ralstonia</taxon>
        <taxon>Ralstonia solanacearum species complex</taxon>
    </lineage>
</organism>
<dbReference type="InterPro" id="IPR058163">
    <property type="entry name" value="LysR-type_TF_proteobact-type"/>
</dbReference>
<name>A0A0S4TLS7_RALSL</name>
<sequence length="176" mass="19136">MPVRFASVSDAAMNLRMCASPSPGEGRMAWPWLLNIAPLWPSRSGDISSGVMRRASVSAVGVSQPISVSAMRDLTEPLPKKLSRMPNSTLSRRIGALEKAIGLRLLHRTTRKVELTEAGLIYFERCKRIADEARLAHEQLGELLAQPSGVLRASLPVDFAVTYLAPLIAGIHLAAR</sequence>
<reference evidence="3" key="1">
    <citation type="submission" date="2015-10" db="EMBL/GenBank/DDBJ databases">
        <authorList>
            <person name="Gilbert D.G."/>
        </authorList>
    </citation>
    <scope>NUCLEOTIDE SEQUENCE</scope>
    <source>
        <strain evidence="3">Phyl III-seqv23</strain>
    </source>
</reference>
<feature type="domain" description="HTH lysR-type" evidence="2">
    <location>
        <begin position="88"/>
        <end position="116"/>
    </location>
</feature>
<accession>A0A0S4TLS7</accession>
<dbReference type="Gene3D" id="1.10.10.10">
    <property type="entry name" value="Winged helix-like DNA-binding domain superfamily/Winged helix DNA-binding domain"/>
    <property type="match status" value="1"/>
</dbReference>
<evidence type="ECO:0000256" key="1">
    <source>
        <dbReference type="ARBA" id="ARBA00009437"/>
    </source>
</evidence>
<dbReference type="Pfam" id="PF00126">
    <property type="entry name" value="HTH_1"/>
    <property type="match status" value="1"/>
</dbReference>